<sequence>MSAKNYLIIIYAIFSTSLVAQDTIMLKEDLLSDREDGLYITSSQDYQKFPIKGSKEQKSILRFNNGLGLSLFKSLIVNKDKIGIQLDKELIDGYFRSKKNTIAFVFNDTIYQLSKPNKLFINKAIFNVENLSEDDKNKIINYFKKLPTSETQYEFQNSLKERNYEKADSLFKNGAYALKSNYSDAYNERDTLLINYLKKIKYTPKARSLEEAIELRDTEYLYNSEDFIKNTPQNQDMLDNLFMKASRHSSKEIVAFFLNLGANINLKRTMIHLDSDDTYVNALDYAVIYGEIEVFDYLISKGLIGADQTAFISACLNNNQFMIDHLLKNGYNINIQDSKGRNSLHYLLNYAKIDRAILIISKGINVNLADEDGNTALHKLASLTHKPLLESYRTVVINRYDLEKVAYNLIEHGADVNLKNKNGHTALEIAKGADGEISPYHSNTNKELIELLKRNIKK</sequence>
<evidence type="ECO:0000256" key="3">
    <source>
        <dbReference type="PROSITE-ProRule" id="PRU00023"/>
    </source>
</evidence>
<dbReference type="Gene3D" id="1.25.40.20">
    <property type="entry name" value="Ankyrin repeat-containing domain"/>
    <property type="match status" value="3"/>
</dbReference>
<dbReference type="PROSITE" id="PS50088">
    <property type="entry name" value="ANK_REPEAT"/>
    <property type="match status" value="1"/>
</dbReference>
<evidence type="ECO:0000313" key="5">
    <source>
        <dbReference type="Proteomes" id="UP000183257"/>
    </source>
</evidence>
<gene>
    <name evidence="4" type="ORF">SAMN05660313_00679</name>
</gene>
<dbReference type="OrthoDB" id="1219061at2"/>
<dbReference type="SUPFAM" id="SSF48403">
    <property type="entry name" value="Ankyrin repeat"/>
    <property type="match status" value="1"/>
</dbReference>
<dbReference type="Proteomes" id="UP000183257">
    <property type="component" value="Unassembled WGS sequence"/>
</dbReference>
<dbReference type="SMART" id="SM00248">
    <property type="entry name" value="ANK"/>
    <property type="match status" value="5"/>
</dbReference>
<dbReference type="EMBL" id="FPIY01000001">
    <property type="protein sequence ID" value="SFW23634.1"/>
    <property type="molecule type" value="Genomic_DNA"/>
</dbReference>
<feature type="repeat" description="ANK" evidence="3">
    <location>
        <begin position="339"/>
        <end position="371"/>
    </location>
</feature>
<dbReference type="RefSeq" id="WP_072302342.1">
    <property type="nucleotide sequence ID" value="NZ_FPIY01000001.1"/>
</dbReference>
<evidence type="ECO:0000256" key="2">
    <source>
        <dbReference type="ARBA" id="ARBA00023043"/>
    </source>
</evidence>
<dbReference type="InterPro" id="IPR050745">
    <property type="entry name" value="Multifunctional_regulatory"/>
</dbReference>
<evidence type="ECO:0000313" key="4">
    <source>
        <dbReference type="EMBL" id="SFW23634.1"/>
    </source>
</evidence>
<dbReference type="STRING" id="76595.SAMN05660313_00679"/>
<dbReference type="AlphaFoldDB" id="A0A1K1MKF5"/>
<dbReference type="PANTHER" id="PTHR24189">
    <property type="entry name" value="MYOTROPHIN"/>
    <property type="match status" value="1"/>
</dbReference>
<proteinExistence type="predicted"/>
<keyword evidence="1" id="KW-0677">Repeat</keyword>
<protein>
    <submittedName>
        <fullName evidence="4">Ankyrin repeat-containing protein</fullName>
    </submittedName>
</protein>
<keyword evidence="2 3" id="KW-0040">ANK repeat</keyword>
<evidence type="ECO:0000256" key="1">
    <source>
        <dbReference type="ARBA" id="ARBA00022737"/>
    </source>
</evidence>
<dbReference type="InterPro" id="IPR002110">
    <property type="entry name" value="Ankyrin_rpt"/>
</dbReference>
<organism evidence="4 5">
    <name type="scientific">Cellulophaga fucicola</name>
    <dbReference type="NCBI Taxonomy" id="76595"/>
    <lineage>
        <taxon>Bacteria</taxon>
        <taxon>Pseudomonadati</taxon>
        <taxon>Bacteroidota</taxon>
        <taxon>Flavobacteriia</taxon>
        <taxon>Flavobacteriales</taxon>
        <taxon>Flavobacteriaceae</taxon>
        <taxon>Cellulophaga</taxon>
    </lineage>
</organism>
<name>A0A1K1MKF5_9FLAO</name>
<dbReference type="Pfam" id="PF12796">
    <property type="entry name" value="Ank_2"/>
    <property type="match status" value="1"/>
</dbReference>
<reference evidence="5" key="1">
    <citation type="submission" date="2016-11" db="EMBL/GenBank/DDBJ databases">
        <authorList>
            <person name="Varghese N."/>
            <person name="Submissions S."/>
        </authorList>
    </citation>
    <scope>NUCLEOTIDE SEQUENCE [LARGE SCALE GENOMIC DNA]</scope>
    <source>
        <strain evidence="5">DSM 24786</strain>
    </source>
</reference>
<keyword evidence="5" id="KW-1185">Reference proteome</keyword>
<accession>A0A1K1MKF5</accession>
<dbReference type="InterPro" id="IPR036770">
    <property type="entry name" value="Ankyrin_rpt-contain_sf"/>
</dbReference>
<dbReference type="PANTHER" id="PTHR24189:SF50">
    <property type="entry name" value="ANKYRIN REPEAT AND SOCS BOX PROTEIN 2"/>
    <property type="match status" value="1"/>
</dbReference>